<dbReference type="SUPFAM" id="SSF52172">
    <property type="entry name" value="CheY-like"/>
    <property type="match status" value="1"/>
</dbReference>
<dbReference type="PROSITE" id="PS50005">
    <property type="entry name" value="TPR"/>
    <property type="match status" value="2"/>
</dbReference>
<dbReference type="InterPro" id="IPR025497">
    <property type="entry name" value="PatA-like_N"/>
</dbReference>
<proteinExistence type="predicted"/>
<dbReference type="InterPro" id="IPR001789">
    <property type="entry name" value="Sig_transdc_resp-reg_receiver"/>
</dbReference>
<dbReference type="InterPro" id="IPR001623">
    <property type="entry name" value="DnaJ_domain"/>
</dbReference>
<keyword evidence="1 2" id="KW-0597">Phosphoprotein</keyword>
<dbReference type="PANTHER" id="PTHR44591:SF3">
    <property type="entry name" value="RESPONSE REGULATORY DOMAIN-CONTAINING PROTEIN"/>
    <property type="match status" value="1"/>
</dbReference>
<evidence type="ECO:0000256" key="3">
    <source>
        <dbReference type="PROSITE-ProRule" id="PRU00339"/>
    </source>
</evidence>
<dbReference type="InterPro" id="IPR018253">
    <property type="entry name" value="DnaJ_domain_CS"/>
</dbReference>
<feature type="repeat" description="TPR" evidence="3">
    <location>
        <begin position="702"/>
        <end position="735"/>
    </location>
</feature>
<dbReference type="CDD" id="cd06257">
    <property type="entry name" value="DnaJ"/>
    <property type="match status" value="1"/>
</dbReference>
<dbReference type="Gene3D" id="1.10.287.110">
    <property type="entry name" value="DnaJ domain"/>
    <property type="match status" value="1"/>
</dbReference>
<dbReference type="InterPro" id="IPR011006">
    <property type="entry name" value="CheY-like_superfamily"/>
</dbReference>
<dbReference type="SMART" id="SM00271">
    <property type="entry name" value="DnaJ"/>
    <property type="match status" value="1"/>
</dbReference>
<dbReference type="GO" id="GO:0000160">
    <property type="term" value="P:phosphorelay signal transduction system"/>
    <property type="evidence" value="ECO:0007669"/>
    <property type="project" value="InterPro"/>
</dbReference>
<feature type="compositionally biased region" description="Basic and acidic residues" evidence="4">
    <location>
        <begin position="157"/>
        <end position="170"/>
    </location>
</feature>
<name>A0A2W5TRD3_9BACT</name>
<dbReference type="AlphaFoldDB" id="A0A2W5TRD3"/>
<comment type="caution">
    <text evidence="7">The sequence shown here is derived from an EMBL/GenBank/DDBJ whole genome shotgun (WGS) entry which is preliminary data.</text>
</comment>
<dbReference type="Pfam" id="PF00072">
    <property type="entry name" value="Response_reg"/>
    <property type="match status" value="1"/>
</dbReference>
<evidence type="ECO:0000259" key="5">
    <source>
        <dbReference type="PROSITE" id="PS50076"/>
    </source>
</evidence>
<dbReference type="PANTHER" id="PTHR44591">
    <property type="entry name" value="STRESS RESPONSE REGULATOR PROTEIN 1"/>
    <property type="match status" value="1"/>
</dbReference>
<feature type="domain" description="J" evidence="5">
    <location>
        <begin position="613"/>
        <end position="684"/>
    </location>
</feature>
<feature type="region of interest" description="Disordered" evidence="4">
    <location>
        <begin position="125"/>
        <end position="243"/>
    </location>
</feature>
<dbReference type="PROSITE" id="PS50110">
    <property type="entry name" value="RESPONSE_REGULATORY"/>
    <property type="match status" value="1"/>
</dbReference>
<dbReference type="Pfam" id="PF00226">
    <property type="entry name" value="DnaJ"/>
    <property type="match status" value="1"/>
</dbReference>
<feature type="compositionally biased region" description="Pro residues" evidence="4">
    <location>
        <begin position="131"/>
        <end position="141"/>
    </location>
</feature>
<feature type="compositionally biased region" description="Pro residues" evidence="4">
    <location>
        <begin position="502"/>
        <end position="519"/>
    </location>
</feature>
<evidence type="ECO:0000313" key="7">
    <source>
        <dbReference type="EMBL" id="PZR13905.1"/>
    </source>
</evidence>
<dbReference type="Proteomes" id="UP000249061">
    <property type="component" value="Unassembled WGS sequence"/>
</dbReference>
<dbReference type="Gene3D" id="1.25.40.10">
    <property type="entry name" value="Tetratricopeptide repeat domain"/>
    <property type="match status" value="1"/>
</dbReference>
<feature type="compositionally biased region" description="Pro residues" evidence="4">
    <location>
        <begin position="230"/>
        <end position="240"/>
    </location>
</feature>
<dbReference type="Pfam" id="PF14332">
    <property type="entry name" value="DUF4388"/>
    <property type="match status" value="1"/>
</dbReference>
<dbReference type="PROSITE" id="PS00636">
    <property type="entry name" value="DNAJ_1"/>
    <property type="match status" value="1"/>
</dbReference>
<evidence type="ECO:0000313" key="8">
    <source>
        <dbReference type="Proteomes" id="UP000249061"/>
    </source>
</evidence>
<feature type="region of interest" description="Disordered" evidence="4">
    <location>
        <begin position="497"/>
        <end position="526"/>
    </location>
</feature>
<dbReference type="SUPFAM" id="SSF48452">
    <property type="entry name" value="TPR-like"/>
    <property type="match status" value="1"/>
</dbReference>
<feature type="repeat" description="TPR" evidence="3">
    <location>
        <begin position="772"/>
        <end position="805"/>
    </location>
</feature>
<keyword evidence="3" id="KW-0802">TPR repeat</keyword>
<dbReference type="CDD" id="cd00156">
    <property type="entry name" value="REC"/>
    <property type="match status" value="1"/>
</dbReference>
<dbReference type="Pfam" id="PF13181">
    <property type="entry name" value="TPR_8"/>
    <property type="match status" value="1"/>
</dbReference>
<dbReference type="SUPFAM" id="SSF160246">
    <property type="entry name" value="EspE N-terminal domain-like"/>
    <property type="match status" value="1"/>
</dbReference>
<dbReference type="InterPro" id="IPR011990">
    <property type="entry name" value="TPR-like_helical_dom_sf"/>
</dbReference>
<feature type="compositionally biased region" description="Pro residues" evidence="4">
    <location>
        <begin position="548"/>
        <end position="567"/>
    </location>
</feature>
<dbReference type="InterPro" id="IPR036869">
    <property type="entry name" value="J_dom_sf"/>
</dbReference>
<dbReference type="PROSITE" id="PS50076">
    <property type="entry name" value="DNAJ_2"/>
    <property type="match status" value="1"/>
</dbReference>
<dbReference type="SUPFAM" id="SSF46565">
    <property type="entry name" value="Chaperone J-domain"/>
    <property type="match status" value="1"/>
</dbReference>
<sequence length="820" mass="91454">MGSQIVNVLIVDDDRSVQRVLAEALTRQGFVVTVERDGEWAVQTFEKKNYDAVLLDLLLPALSGYEVARKIRSMPKGKRVPIIMISGVYKNPVHQREAVETHGAFALLEKPLDLKLLLGTLKDALGDKYPRPAPPKPPPPPVEEEDDDKTGELYADDAQREEAAEVERHVPAPPPSPVTAKSPALKVPPLKTEPKRKSPLSPRPPSKKIVPPPPPVDEDDEPTQHAPPQFELPPSEPTPRPAEKLDVPWSQIQEKSFAQLVAAANRSHFDGALRLRRGTVKKIVYFRNGTPELVKSNLLVECLGRVLVKEKLISEAECEESLRRMKQSKRMQGTVLIEMGCISPHNLQHALVLQLQHKIYDAFSWDDGEFQFVPNAPLPAEPLSIGMTAAQLIHEGVKRTYDERRLSKAFSGHDHEYVYPAEDPLYALQEAGLGAEEKELLQLADGHKTLATLRALELLPAFETDRFFFAMQCAQMVAFKTTQGDGKHRVNYAELAAAQKPASPPKLPPPLPAMPPPLPQRKAPEPALDLPWNEARLSAPVAHVPPISSAPPPPPKPPPAPPPPRAPEPVMAKSAGSLLPELSEVVSLPRVSGQEGARREKLAQKFSAMRKLDYFEILGVKKDATREDIKRAYFALAKEYHPDRHFSSASAETRALAQQIYDLISTAHDTLTDVNERKRYVADLAAGEKRPDDADVGRILAAEGKFQRGEELMRQRHYADAHKLFREAIGLYPEEGEFHAWEGWALFQAKPDASEDAMRSIERAVNLNPRLDKSYLFLGYIYKASGRPDRAERQFEKAIQCNPDCTEALRELRLLGKQKR</sequence>
<organism evidence="7 8">
    <name type="scientific">Archangium gephyra</name>
    <dbReference type="NCBI Taxonomy" id="48"/>
    <lineage>
        <taxon>Bacteria</taxon>
        <taxon>Pseudomonadati</taxon>
        <taxon>Myxococcota</taxon>
        <taxon>Myxococcia</taxon>
        <taxon>Myxococcales</taxon>
        <taxon>Cystobacterineae</taxon>
        <taxon>Archangiaceae</taxon>
        <taxon>Archangium</taxon>
    </lineage>
</organism>
<evidence type="ECO:0008006" key="9">
    <source>
        <dbReference type="Google" id="ProtNLM"/>
    </source>
</evidence>
<protein>
    <recommendedName>
        <fullName evidence="9">Response regulator</fullName>
    </recommendedName>
</protein>
<dbReference type="InterPro" id="IPR019734">
    <property type="entry name" value="TPR_rpt"/>
</dbReference>
<gene>
    <name evidence="7" type="ORF">DI536_11280</name>
</gene>
<dbReference type="SMART" id="SM00028">
    <property type="entry name" value="TPR"/>
    <property type="match status" value="2"/>
</dbReference>
<feature type="modified residue" description="4-aspartylphosphate" evidence="2">
    <location>
        <position position="56"/>
    </location>
</feature>
<dbReference type="InterPro" id="IPR037257">
    <property type="entry name" value="T2SS_E_N_sf"/>
</dbReference>
<feature type="region of interest" description="Disordered" evidence="4">
    <location>
        <begin position="543"/>
        <end position="571"/>
    </location>
</feature>
<dbReference type="PRINTS" id="PR00625">
    <property type="entry name" value="JDOMAIN"/>
</dbReference>
<evidence type="ECO:0000259" key="6">
    <source>
        <dbReference type="PROSITE" id="PS50110"/>
    </source>
</evidence>
<dbReference type="Gene3D" id="3.40.50.2300">
    <property type="match status" value="1"/>
</dbReference>
<accession>A0A2W5TRD3</accession>
<reference evidence="7 8" key="1">
    <citation type="submission" date="2017-08" db="EMBL/GenBank/DDBJ databases">
        <title>Infants hospitalized years apart are colonized by the same room-sourced microbial strains.</title>
        <authorList>
            <person name="Brooks B."/>
            <person name="Olm M.R."/>
            <person name="Firek B.A."/>
            <person name="Baker R."/>
            <person name="Thomas B.C."/>
            <person name="Morowitz M.J."/>
            <person name="Banfield J.F."/>
        </authorList>
    </citation>
    <scope>NUCLEOTIDE SEQUENCE [LARGE SCALE GENOMIC DNA]</scope>
    <source>
        <strain evidence="7">S2_003_000_R2_14</strain>
    </source>
</reference>
<dbReference type="InterPro" id="IPR050595">
    <property type="entry name" value="Bact_response_regulator"/>
</dbReference>
<evidence type="ECO:0000256" key="2">
    <source>
        <dbReference type="PROSITE-ProRule" id="PRU00169"/>
    </source>
</evidence>
<dbReference type="EMBL" id="QFQP01000008">
    <property type="protein sequence ID" value="PZR13905.1"/>
    <property type="molecule type" value="Genomic_DNA"/>
</dbReference>
<dbReference type="SMART" id="SM00448">
    <property type="entry name" value="REC"/>
    <property type="match status" value="1"/>
</dbReference>
<evidence type="ECO:0000256" key="1">
    <source>
        <dbReference type="ARBA" id="ARBA00022553"/>
    </source>
</evidence>
<feature type="domain" description="Response regulatory" evidence="6">
    <location>
        <begin position="7"/>
        <end position="125"/>
    </location>
</feature>
<dbReference type="Pfam" id="PF13432">
    <property type="entry name" value="TPR_16"/>
    <property type="match status" value="1"/>
</dbReference>
<evidence type="ECO:0000256" key="4">
    <source>
        <dbReference type="SAM" id="MobiDB-lite"/>
    </source>
</evidence>